<protein>
    <submittedName>
        <fullName evidence="2">Uncharacterized protein</fullName>
    </submittedName>
</protein>
<evidence type="ECO:0000313" key="3">
    <source>
        <dbReference type="Proteomes" id="UP001176517"/>
    </source>
</evidence>
<comment type="caution">
    <text evidence="2">The sequence shown here is derived from an EMBL/GenBank/DDBJ whole genome shotgun (WGS) entry which is preliminary data.</text>
</comment>
<name>A0AAN6GP97_9BASI</name>
<feature type="transmembrane region" description="Helical" evidence="1">
    <location>
        <begin position="41"/>
        <end position="62"/>
    </location>
</feature>
<sequence>MHARRPPFETPPISSPAAATLSFDDEQSAAQVFPTVSKMQAFGILALLVFGITVSAAPFDVVQLKASEPIVLSARDFVLHGPAHGAKAMHAHDEKKQDELLKKITSKQIKAAEVTISKTFRFFFEEFDNKLVHKKKLKKLHDKTTVHGG</sequence>
<keyword evidence="3" id="KW-1185">Reference proteome</keyword>
<keyword evidence="1" id="KW-1133">Transmembrane helix</keyword>
<gene>
    <name evidence="2" type="ORF">OC846_005079</name>
</gene>
<evidence type="ECO:0000313" key="2">
    <source>
        <dbReference type="EMBL" id="KAK0546906.1"/>
    </source>
</evidence>
<dbReference type="Proteomes" id="UP001176517">
    <property type="component" value="Unassembled WGS sequence"/>
</dbReference>
<keyword evidence="1" id="KW-0812">Transmembrane</keyword>
<dbReference type="AlphaFoldDB" id="A0AAN6GP97"/>
<keyword evidence="1" id="KW-0472">Membrane</keyword>
<feature type="non-terminal residue" evidence="2">
    <location>
        <position position="149"/>
    </location>
</feature>
<reference evidence="2" key="1">
    <citation type="journal article" date="2023" name="PhytoFront">
        <title>Draft Genome Resources of Seven Strains of Tilletia horrida, Causal Agent of Kernel Smut of Rice.</title>
        <authorList>
            <person name="Khanal S."/>
            <person name="Antony Babu S."/>
            <person name="Zhou X.G."/>
        </authorList>
    </citation>
    <scope>NUCLEOTIDE SEQUENCE</scope>
    <source>
        <strain evidence="2">TX6</strain>
    </source>
</reference>
<dbReference type="EMBL" id="JAPDMZ010000177">
    <property type="protein sequence ID" value="KAK0546906.1"/>
    <property type="molecule type" value="Genomic_DNA"/>
</dbReference>
<evidence type="ECO:0000256" key="1">
    <source>
        <dbReference type="SAM" id="Phobius"/>
    </source>
</evidence>
<organism evidence="2 3">
    <name type="scientific">Tilletia horrida</name>
    <dbReference type="NCBI Taxonomy" id="155126"/>
    <lineage>
        <taxon>Eukaryota</taxon>
        <taxon>Fungi</taxon>
        <taxon>Dikarya</taxon>
        <taxon>Basidiomycota</taxon>
        <taxon>Ustilaginomycotina</taxon>
        <taxon>Exobasidiomycetes</taxon>
        <taxon>Tilletiales</taxon>
        <taxon>Tilletiaceae</taxon>
        <taxon>Tilletia</taxon>
    </lineage>
</organism>
<accession>A0AAN6GP97</accession>
<proteinExistence type="predicted"/>